<proteinExistence type="predicted"/>
<dbReference type="EMBL" id="AILY01000018">
    <property type="protein sequence ID" value="EJF86083.1"/>
    <property type="molecule type" value="Genomic_DNA"/>
</dbReference>
<protein>
    <recommendedName>
        <fullName evidence="3">Rha family phage regulatory protein</fullName>
    </recommendedName>
</protein>
<accession>J0ZDM5</accession>
<evidence type="ECO:0008006" key="3">
    <source>
        <dbReference type="Google" id="ProtNLM"/>
    </source>
</evidence>
<reference evidence="1 2" key="1">
    <citation type="submission" date="2012-03" db="EMBL/GenBank/DDBJ databases">
        <title>The Genome Sequence of Bartonella rattimassiliensis 15908.</title>
        <authorList>
            <consortium name="The Broad Institute Genome Sequencing Platform"/>
            <consortium name="The Broad Institute Genome Sequencing Center for Infectious Disease"/>
            <person name="Feldgarden M."/>
            <person name="Kirby J."/>
            <person name="Kosoy M."/>
            <person name="Birtles R."/>
            <person name="Probert W.S."/>
            <person name="Chiaraviglio L."/>
            <person name="Young S.K."/>
            <person name="Zeng Q."/>
            <person name="Gargeya S."/>
            <person name="Fitzgerald M."/>
            <person name="Haas B."/>
            <person name="Abouelleil A."/>
            <person name="Alvarado L."/>
            <person name="Arachchi H.M."/>
            <person name="Berlin A."/>
            <person name="Chapman S.B."/>
            <person name="Gearin G."/>
            <person name="Goldberg J."/>
            <person name="Griggs A."/>
            <person name="Gujja S."/>
            <person name="Hansen M."/>
            <person name="Heiman D."/>
            <person name="Howarth C."/>
            <person name="Larimer J."/>
            <person name="Lui A."/>
            <person name="MacDonald P.J.P."/>
            <person name="McCowen C."/>
            <person name="Montmayeur A."/>
            <person name="Murphy C."/>
            <person name="Neiman D."/>
            <person name="Pearson M."/>
            <person name="Priest M."/>
            <person name="Roberts A."/>
            <person name="Saif S."/>
            <person name="Shea T."/>
            <person name="Sisk P."/>
            <person name="Stolte C."/>
            <person name="Sykes S."/>
            <person name="Wortman J."/>
            <person name="Nusbaum C."/>
            <person name="Birren B."/>
        </authorList>
    </citation>
    <scope>NUCLEOTIDE SEQUENCE [LARGE SCALE GENOMIC DNA]</scope>
    <source>
        <strain evidence="1 2">15908</strain>
    </source>
</reference>
<gene>
    <name evidence="1" type="ORF">MCY_00866</name>
</gene>
<organism evidence="1 2">
    <name type="scientific">Bartonella rattimassiliensis 15908</name>
    <dbReference type="NCBI Taxonomy" id="1094556"/>
    <lineage>
        <taxon>Bacteria</taxon>
        <taxon>Pseudomonadati</taxon>
        <taxon>Pseudomonadota</taxon>
        <taxon>Alphaproteobacteria</taxon>
        <taxon>Hyphomicrobiales</taxon>
        <taxon>Bartonellaceae</taxon>
        <taxon>Bartonella</taxon>
    </lineage>
</organism>
<name>J0ZDM5_9HYPH</name>
<evidence type="ECO:0000313" key="1">
    <source>
        <dbReference type="EMBL" id="EJF86083.1"/>
    </source>
</evidence>
<dbReference type="HOGENOM" id="CLU_2987371_0_0_5"/>
<keyword evidence="2" id="KW-1185">Reference proteome</keyword>
<dbReference type="PATRIC" id="fig|1094556.3.peg.991"/>
<sequence>MPFAGDSIMSQYLLNTNQTNLTNVNQINIDDSIQTMSSVEIAELCDKKHKNVMRDIK</sequence>
<dbReference type="AlphaFoldDB" id="J0ZDM5"/>
<comment type="caution">
    <text evidence="1">The sequence shown here is derived from an EMBL/GenBank/DDBJ whole genome shotgun (WGS) entry which is preliminary data.</text>
</comment>
<dbReference type="Proteomes" id="UP000001077">
    <property type="component" value="Unassembled WGS sequence"/>
</dbReference>
<evidence type="ECO:0000313" key="2">
    <source>
        <dbReference type="Proteomes" id="UP000001077"/>
    </source>
</evidence>